<dbReference type="InterPro" id="IPR037066">
    <property type="entry name" value="Plug_dom_sf"/>
</dbReference>
<evidence type="ECO:0000256" key="2">
    <source>
        <dbReference type="ARBA" id="ARBA00022448"/>
    </source>
</evidence>
<dbReference type="SUPFAM" id="SSF49464">
    <property type="entry name" value="Carboxypeptidase regulatory domain-like"/>
    <property type="match status" value="1"/>
</dbReference>
<dbReference type="InterPro" id="IPR023997">
    <property type="entry name" value="TonB-dep_OMP_SusC/RagA_CS"/>
</dbReference>
<dbReference type="InterPro" id="IPR000531">
    <property type="entry name" value="Beta-barrel_TonB"/>
</dbReference>
<evidence type="ECO:0000256" key="4">
    <source>
        <dbReference type="ARBA" id="ARBA00023077"/>
    </source>
</evidence>
<keyword evidence="2" id="KW-0813">Transport</keyword>
<sequence length="1047" mass="117010">MRKFIFLLTALFVSLQMNAQEQNISGKVTGEDGISIPGVNITLKGTTTGVVTNSNGEYTISANAGETLVFSFIGYETKEVVVNGQKSINISLRVKSKDIDEVIVTALGISQEKKSIGYATQEVDSKVITSVNSPNMGNMLSGQVAGLTVNTKTGLFQQPEFSLRGKSPLIVIDEIPVETDFYDVSPNDIEDIVVLKGPTASSLYGSRGRNGAILITTKNAKNQGLEITVSNSSMVSAGYTVFPETQTGYGNGSNGKYEFWDGKDGGISDGDMIWGPKFSDNLLIAQWNSPVYDNVTGETTPWWGDVSGTQYNDKSRYSRVPIPWEYHNNLKDFMKLGIISTTNFAVAFKGPKVSTRLSGFYQSEKGRVPNSKLKTGGLTYTSSYKLAKNLKLDGKLSYNKVYSPNYPRHGYGPRNHMYTLLIWMGDDVNGKDLDAHHYIPGQEGYRQANFNYAWYNNVYFAAYELNQKYDGNTTNGQIKLKWGITKNLSIQGRSSAVVKNIFENRESPKSYLNYGDPRAGDYKTWNTNQTNLDNDVLLSYKNKFSNKFGLNINAGASSFYRKYQQEYNATDGLVVPFVYSLNNTMGNVKASTYYQEREIRSIFGTMSLDMLDAFFLTLTARNDWSSTLPQSNNSYFYPSISLSTLVSHLVELPKTFEYLKIYGSWAEVSSDLDPYQISSYYINSGSYNGLPRVSYPGGIVNPDIKPEKSTSFELGLSSVFLENRLSIDLTYYNVIDENQIINQPTSEASGFNNRKVNGNQYSTNGFELMLNASPVKNNNFRWDIGLNWSTSVTKLTEIYGGASKYGNYSKGERTDNYYATGWMKNAGGQVILSAEKALPIKDPFPQMHGHLNPNWRFGLQNHFGYKNFSLDIDVDGAIGGVIRSLSVQKMWWGGKHPNSTEYRDAEYAAGHPIYVPEGVNITSGELITDTEGNVISDTRQYKTNTTAVSWQTWSQNYPYRAKVTEKESKKFANVFDRSFVKLRRMVLNYDLTGILNTKAVKKIELSAYGYNLLMWKKAQIIDPDFGNDNALQDPSTRYVGMGVTVTF</sequence>
<proteinExistence type="predicted"/>
<dbReference type="Pfam" id="PF07715">
    <property type="entry name" value="Plug"/>
    <property type="match status" value="1"/>
</dbReference>
<keyword evidence="5" id="KW-0472">Membrane</keyword>
<dbReference type="InterPro" id="IPR036942">
    <property type="entry name" value="Beta-barrel_TonB_sf"/>
</dbReference>
<protein>
    <submittedName>
        <fullName evidence="9">Outer membrane TonB-dependent transporter, utilization system for glycans and polysaccharides (PUL), SusC family</fullName>
    </submittedName>
</protein>
<dbReference type="Gene3D" id="2.170.130.10">
    <property type="entry name" value="TonB-dependent receptor, plug domain"/>
    <property type="match status" value="1"/>
</dbReference>
<dbReference type="InterPro" id="IPR039426">
    <property type="entry name" value="TonB-dep_rcpt-like"/>
</dbReference>
<evidence type="ECO:0000256" key="3">
    <source>
        <dbReference type="ARBA" id="ARBA00022692"/>
    </source>
</evidence>
<reference evidence="9" key="1">
    <citation type="submission" date="2018-06" db="EMBL/GenBank/DDBJ databases">
        <authorList>
            <person name="Zhirakovskaya E."/>
        </authorList>
    </citation>
    <scope>NUCLEOTIDE SEQUENCE</scope>
</reference>
<evidence type="ECO:0000259" key="8">
    <source>
        <dbReference type="Pfam" id="PF07715"/>
    </source>
</evidence>
<gene>
    <name evidence="9" type="ORF">MNBD_BACTEROID01-1104</name>
</gene>
<name>A0A3B0U6R9_9ZZZZ</name>
<evidence type="ECO:0000256" key="6">
    <source>
        <dbReference type="ARBA" id="ARBA00023237"/>
    </source>
</evidence>
<accession>A0A3B0U6R9</accession>
<dbReference type="Gene3D" id="2.40.170.20">
    <property type="entry name" value="TonB-dependent receptor, beta-barrel domain"/>
    <property type="match status" value="1"/>
</dbReference>
<organism evidence="9">
    <name type="scientific">hydrothermal vent metagenome</name>
    <dbReference type="NCBI Taxonomy" id="652676"/>
    <lineage>
        <taxon>unclassified sequences</taxon>
        <taxon>metagenomes</taxon>
        <taxon>ecological metagenomes</taxon>
    </lineage>
</organism>
<dbReference type="InterPro" id="IPR023996">
    <property type="entry name" value="TonB-dep_OMP_SusC/RagA"/>
</dbReference>
<dbReference type="Pfam" id="PF00593">
    <property type="entry name" value="TonB_dep_Rec_b-barrel"/>
    <property type="match status" value="1"/>
</dbReference>
<dbReference type="EMBL" id="UOEP01000062">
    <property type="protein sequence ID" value="VAW16464.1"/>
    <property type="molecule type" value="Genomic_DNA"/>
</dbReference>
<dbReference type="NCBIfam" id="TIGR04056">
    <property type="entry name" value="OMP_RagA_SusC"/>
    <property type="match status" value="1"/>
</dbReference>
<keyword evidence="3" id="KW-0812">Transmembrane</keyword>
<dbReference type="InterPro" id="IPR008969">
    <property type="entry name" value="CarboxyPept-like_regulatory"/>
</dbReference>
<keyword evidence="4" id="KW-0798">TonB box</keyword>
<dbReference type="AlphaFoldDB" id="A0A3B0U6R9"/>
<comment type="subcellular location">
    <subcellularLocation>
        <location evidence="1">Cell outer membrane</location>
        <topology evidence="1">Multi-pass membrane protein</topology>
    </subcellularLocation>
</comment>
<dbReference type="Gene3D" id="2.60.40.1120">
    <property type="entry name" value="Carboxypeptidase-like, regulatory domain"/>
    <property type="match status" value="1"/>
</dbReference>
<evidence type="ECO:0000313" key="9">
    <source>
        <dbReference type="EMBL" id="VAW16464.1"/>
    </source>
</evidence>
<evidence type="ECO:0000259" key="7">
    <source>
        <dbReference type="Pfam" id="PF00593"/>
    </source>
</evidence>
<feature type="domain" description="TonB-dependent receptor-like beta-barrel" evidence="7">
    <location>
        <begin position="435"/>
        <end position="869"/>
    </location>
</feature>
<dbReference type="GO" id="GO:0009279">
    <property type="term" value="C:cell outer membrane"/>
    <property type="evidence" value="ECO:0007669"/>
    <property type="project" value="UniProtKB-SubCell"/>
</dbReference>
<evidence type="ECO:0000256" key="5">
    <source>
        <dbReference type="ARBA" id="ARBA00023136"/>
    </source>
</evidence>
<feature type="domain" description="TonB-dependent receptor plug" evidence="8">
    <location>
        <begin position="113"/>
        <end position="211"/>
    </location>
</feature>
<dbReference type="Pfam" id="PF13715">
    <property type="entry name" value="CarbopepD_reg_2"/>
    <property type="match status" value="1"/>
</dbReference>
<dbReference type="PROSITE" id="PS52016">
    <property type="entry name" value="TONB_DEPENDENT_REC_3"/>
    <property type="match status" value="1"/>
</dbReference>
<dbReference type="InterPro" id="IPR012910">
    <property type="entry name" value="Plug_dom"/>
</dbReference>
<dbReference type="NCBIfam" id="TIGR04057">
    <property type="entry name" value="SusC_RagA_signa"/>
    <property type="match status" value="1"/>
</dbReference>
<dbReference type="SUPFAM" id="SSF56935">
    <property type="entry name" value="Porins"/>
    <property type="match status" value="1"/>
</dbReference>
<keyword evidence="6" id="KW-0998">Cell outer membrane</keyword>
<evidence type="ECO:0000256" key="1">
    <source>
        <dbReference type="ARBA" id="ARBA00004571"/>
    </source>
</evidence>